<proteinExistence type="inferred from homology"/>
<dbReference type="Pfam" id="PF01541">
    <property type="entry name" value="GIY-YIG"/>
    <property type="match status" value="1"/>
</dbReference>
<dbReference type="SUPFAM" id="SSF82771">
    <property type="entry name" value="GIY-YIG endonuclease"/>
    <property type="match status" value="1"/>
</dbReference>
<evidence type="ECO:0000259" key="2">
    <source>
        <dbReference type="PROSITE" id="PS50164"/>
    </source>
</evidence>
<evidence type="ECO:0000313" key="4">
    <source>
        <dbReference type="Proteomes" id="UP000618754"/>
    </source>
</evidence>
<sequence>MYVHQYCIYIVTNASDNVLYTGVTSDLKNRILEHKEKINKGFTAKYQCSKLVYFEVFQWVNDAIAREKQIKAGSRQKKIDLINSTNPDWTDLSEGWYD</sequence>
<name>A0ABR7X3T8_9SPHI</name>
<feature type="domain" description="GIY-YIG" evidence="2">
    <location>
        <begin position="4"/>
        <end position="80"/>
    </location>
</feature>
<reference evidence="3 4" key="1">
    <citation type="submission" date="2020-09" db="EMBL/GenBank/DDBJ databases">
        <title>Novel species of Mucilaginibacter isolated from a glacier on the Tibetan Plateau.</title>
        <authorList>
            <person name="Liu Q."/>
            <person name="Xin Y.-H."/>
        </authorList>
    </citation>
    <scope>NUCLEOTIDE SEQUENCE [LARGE SCALE GENOMIC DNA]</scope>
    <source>
        <strain evidence="3 4">CGMCC 1.13878</strain>
    </source>
</reference>
<dbReference type="Proteomes" id="UP000618754">
    <property type="component" value="Unassembled WGS sequence"/>
</dbReference>
<dbReference type="CDD" id="cd10448">
    <property type="entry name" value="GIY-YIG_unchar_3"/>
    <property type="match status" value="1"/>
</dbReference>
<gene>
    <name evidence="3" type="ORF">IDJ75_08175</name>
</gene>
<keyword evidence="4" id="KW-1185">Reference proteome</keyword>
<dbReference type="EMBL" id="JACWMW010000002">
    <property type="protein sequence ID" value="MBD1385253.1"/>
    <property type="molecule type" value="Genomic_DNA"/>
</dbReference>
<dbReference type="Gene3D" id="3.40.1440.10">
    <property type="entry name" value="GIY-YIG endonuclease"/>
    <property type="match status" value="1"/>
</dbReference>
<comment type="similarity">
    <text evidence="1">Belongs to the UPF0213 family.</text>
</comment>
<dbReference type="InterPro" id="IPR035901">
    <property type="entry name" value="GIY-YIG_endonuc_sf"/>
</dbReference>
<organism evidence="3 4">
    <name type="scientific">Mucilaginibacter rigui</name>
    <dbReference type="NCBI Taxonomy" id="534635"/>
    <lineage>
        <taxon>Bacteria</taxon>
        <taxon>Pseudomonadati</taxon>
        <taxon>Bacteroidota</taxon>
        <taxon>Sphingobacteriia</taxon>
        <taxon>Sphingobacteriales</taxon>
        <taxon>Sphingobacteriaceae</taxon>
        <taxon>Mucilaginibacter</taxon>
    </lineage>
</organism>
<evidence type="ECO:0000313" key="3">
    <source>
        <dbReference type="EMBL" id="MBD1385253.1"/>
    </source>
</evidence>
<dbReference type="InterPro" id="IPR000305">
    <property type="entry name" value="GIY-YIG_endonuc"/>
</dbReference>
<comment type="caution">
    <text evidence="3">The sequence shown here is derived from an EMBL/GenBank/DDBJ whole genome shotgun (WGS) entry which is preliminary data.</text>
</comment>
<dbReference type="PROSITE" id="PS50164">
    <property type="entry name" value="GIY_YIG"/>
    <property type="match status" value="1"/>
</dbReference>
<dbReference type="SMART" id="SM00465">
    <property type="entry name" value="GIYc"/>
    <property type="match status" value="1"/>
</dbReference>
<protein>
    <submittedName>
        <fullName evidence="3">GIY-YIG nuclease family protein</fullName>
    </submittedName>
</protein>
<dbReference type="RefSeq" id="WP_191175140.1">
    <property type="nucleotide sequence ID" value="NZ_JACWMW010000002.1"/>
</dbReference>
<dbReference type="InterPro" id="IPR050190">
    <property type="entry name" value="UPF0213_domain"/>
</dbReference>
<dbReference type="PANTHER" id="PTHR34477">
    <property type="entry name" value="UPF0213 PROTEIN YHBQ"/>
    <property type="match status" value="1"/>
</dbReference>
<accession>A0ABR7X3T8</accession>
<evidence type="ECO:0000256" key="1">
    <source>
        <dbReference type="ARBA" id="ARBA00007435"/>
    </source>
</evidence>
<dbReference type="PANTHER" id="PTHR34477:SF5">
    <property type="entry name" value="BSL5627 PROTEIN"/>
    <property type="match status" value="1"/>
</dbReference>